<dbReference type="EMBL" id="UINC01191460">
    <property type="protein sequence ID" value="SVE06122.1"/>
    <property type="molecule type" value="Genomic_DNA"/>
</dbReference>
<accession>A0A383AEH2</accession>
<dbReference type="InterPro" id="IPR037219">
    <property type="entry name" value="Peptidase_M41-like"/>
</dbReference>
<dbReference type="AlphaFoldDB" id="A0A383AEH2"/>
<sequence>MPRGSSSPISRLLKTVRAAFSFRHLEDFRDAGWYETERLFREAQEAGVNYLDIATAYHEAGHAVVARYLGVPVKSLKIDPSGGIVKLDNVIPESRRTGSTKLLQLGIAGEVAEQIKFGDWNRHGVSDDRRKFHSLVQYLAGLRGRVLPGSTVASVREYHREQCLEILSQPEVWEWLEAVAESALERGSLTGEEIDRLRPTRGE</sequence>
<dbReference type="GO" id="GO:0004176">
    <property type="term" value="F:ATP-dependent peptidase activity"/>
    <property type="evidence" value="ECO:0007669"/>
    <property type="project" value="InterPro"/>
</dbReference>
<name>A0A383AEH2_9ZZZZ</name>
<gene>
    <name evidence="1" type="ORF">METZ01_LOCUS458976</name>
</gene>
<reference evidence="1" key="1">
    <citation type="submission" date="2018-05" db="EMBL/GenBank/DDBJ databases">
        <authorList>
            <person name="Lanie J.A."/>
            <person name="Ng W.-L."/>
            <person name="Kazmierczak K.M."/>
            <person name="Andrzejewski T.M."/>
            <person name="Davidsen T.M."/>
            <person name="Wayne K.J."/>
            <person name="Tettelin H."/>
            <person name="Glass J.I."/>
            <person name="Rusch D."/>
            <person name="Podicherti R."/>
            <person name="Tsui H.-C.T."/>
            <person name="Winkler M.E."/>
        </authorList>
    </citation>
    <scope>NUCLEOTIDE SEQUENCE</scope>
</reference>
<evidence type="ECO:0000313" key="1">
    <source>
        <dbReference type="EMBL" id="SVE06122.1"/>
    </source>
</evidence>
<proteinExistence type="predicted"/>
<dbReference type="GO" id="GO:0004222">
    <property type="term" value="F:metalloendopeptidase activity"/>
    <property type="evidence" value="ECO:0007669"/>
    <property type="project" value="InterPro"/>
</dbReference>
<dbReference type="GO" id="GO:0005524">
    <property type="term" value="F:ATP binding"/>
    <property type="evidence" value="ECO:0007669"/>
    <property type="project" value="InterPro"/>
</dbReference>
<dbReference type="SUPFAM" id="SSF140990">
    <property type="entry name" value="FtsH protease domain-like"/>
    <property type="match status" value="1"/>
</dbReference>
<dbReference type="Gene3D" id="1.20.58.760">
    <property type="entry name" value="Peptidase M41"/>
    <property type="match status" value="1"/>
</dbReference>
<protein>
    <submittedName>
        <fullName evidence="1">Uncharacterized protein</fullName>
    </submittedName>
</protein>
<organism evidence="1">
    <name type="scientific">marine metagenome</name>
    <dbReference type="NCBI Taxonomy" id="408172"/>
    <lineage>
        <taxon>unclassified sequences</taxon>
        <taxon>metagenomes</taxon>
        <taxon>ecological metagenomes</taxon>
    </lineage>
</organism>
<dbReference type="GO" id="GO:0006508">
    <property type="term" value="P:proteolysis"/>
    <property type="evidence" value="ECO:0007669"/>
    <property type="project" value="InterPro"/>
</dbReference>